<accession>A0ABR7DWK2</accession>
<organism evidence="7 8">
    <name type="scientific">Parabacteroides segnis</name>
    <dbReference type="NCBI Taxonomy" id="2763058"/>
    <lineage>
        <taxon>Bacteria</taxon>
        <taxon>Pseudomonadati</taxon>
        <taxon>Bacteroidota</taxon>
        <taxon>Bacteroidia</taxon>
        <taxon>Bacteroidales</taxon>
        <taxon>Tannerellaceae</taxon>
        <taxon>Parabacteroides</taxon>
    </lineage>
</organism>
<evidence type="ECO:0000256" key="3">
    <source>
        <dbReference type="ARBA" id="ARBA00022729"/>
    </source>
</evidence>
<reference evidence="7 8" key="1">
    <citation type="submission" date="2020-08" db="EMBL/GenBank/DDBJ databases">
        <title>Genome public.</title>
        <authorList>
            <person name="Liu C."/>
            <person name="Sun Q."/>
        </authorList>
    </citation>
    <scope>NUCLEOTIDE SEQUENCE [LARGE SCALE GENOMIC DNA]</scope>
    <source>
        <strain evidence="7 8">BX2</strain>
    </source>
</reference>
<keyword evidence="3" id="KW-0732">Signal</keyword>
<dbReference type="PROSITE" id="PS51257">
    <property type="entry name" value="PROKAR_LIPOPROTEIN"/>
    <property type="match status" value="1"/>
</dbReference>
<sequence>MTIIKNMIKIAAIGFVSMVGLSGCNDSFMDKYSETSITEDGFFKTPGDLEIYTNNMYGYISADYWDVASDNVMYVEEAGIYSKMRGELNPNKAGAWSWGSIRNVNFMLARTNNVVGDVAEINHYIGLARMFRAKLYYDKVLSYSDVPWYSRDLQTTDTEELFKPQDPRALVVDSVMADLDFAVKNMKDNSSGRTRWYRSGALAMQARIALAEGCWRKYHPELGLNDADRFFKVAADACNAIMNTGNYELSVGEGAYGALFNSQDLSSNKEMIIFEDYSNELGRLHGAGARFDWTTGLSRDLMEDYYVIEDGKAKRFQDVPDYDKKTFLEIFENRDPRLGQTFMTPGFIRPGSSEPHRQKITIGGYPQVKFSPGTFDQLEWGKAYTDLPLIRYAEVLLMYAEAKAELGELTQDDIDRSINLIRDRAGVPRATLSEWLANIDPVQANRYPNVTSSQKGAILEVRRERRIELACEGFRFDDLMRWGAGKLMEKAPEGMYIGKLGYIDLTGDGQPDYAVVATQADADAIPQADKEKYKLNVEILEGNTIELTGGDKGYIRLIAQVNKWKFIEPKYYYSPIATQDIVLNKNLVQNKYWVE</sequence>
<evidence type="ECO:0000256" key="1">
    <source>
        <dbReference type="ARBA" id="ARBA00004442"/>
    </source>
</evidence>
<dbReference type="InterPro" id="IPR012944">
    <property type="entry name" value="SusD_RagB_dom"/>
</dbReference>
<dbReference type="EMBL" id="JACOOI010000001">
    <property type="protein sequence ID" value="MBC5641308.1"/>
    <property type="molecule type" value="Genomic_DNA"/>
</dbReference>
<dbReference type="Proteomes" id="UP000644010">
    <property type="component" value="Unassembled WGS sequence"/>
</dbReference>
<dbReference type="Gene3D" id="1.25.40.390">
    <property type="match status" value="1"/>
</dbReference>
<keyword evidence="5" id="KW-0998">Cell outer membrane</keyword>
<evidence type="ECO:0000256" key="2">
    <source>
        <dbReference type="ARBA" id="ARBA00006275"/>
    </source>
</evidence>
<proteinExistence type="inferred from homology"/>
<protein>
    <submittedName>
        <fullName evidence="7">RagB/SusD family nutrient uptake outer membrane protein</fullName>
    </submittedName>
</protein>
<gene>
    <name evidence="7" type="ORF">H8S77_00190</name>
</gene>
<evidence type="ECO:0000313" key="8">
    <source>
        <dbReference type="Proteomes" id="UP000644010"/>
    </source>
</evidence>
<name>A0ABR7DWK2_9BACT</name>
<comment type="caution">
    <text evidence="7">The sequence shown here is derived from an EMBL/GenBank/DDBJ whole genome shotgun (WGS) entry which is preliminary data.</text>
</comment>
<keyword evidence="4" id="KW-0472">Membrane</keyword>
<evidence type="ECO:0000256" key="4">
    <source>
        <dbReference type="ARBA" id="ARBA00023136"/>
    </source>
</evidence>
<dbReference type="InterPro" id="IPR011990">
    <property type="entry name" value="TPR-like_helical_dom_sf"/>
</dbReference>
<dbReference type="RefSeq" id="WP_186957819.1">
    <property type="nucleotide sequence ID" value="NZ_JACOOI010000001.1"/>
</dbReference>
<comment type="subcellular location">
    <subcellularLocation>
        <location evidence="1">Cell outer membrane</location>
    </subcellularLocation>
</comment>
<keyword evidence="8" id="KW-1185">Reference proteome</keyword>
<feature type="domain" description="RagB/SusD" evidence="6">
    <location>
        <begin position="296"/>
        <end position="593"/>
    </location>
</feature>
<evidence type="ECO:0000259" key="6">
    <source>
        <dbReference type="Pfam" id="PF07980"/>
    </source>
</evidence>
<comment type="similarity">
    <text evidence="2">Belongs to the SusD family.</text>
</comment>
<evidence type="ECO:0000256" key="5">
    <source>
        <dbReference type="ARBA" id="ARBA00023237"/>
    </source>
</evidence>
<dbReference type="SUPFAM" id="SSF48452">
    <property type="entry name" value="TPR-like"/>
    <property type="match status" value="1"/>
</dbReference>
<evidence type="ECO:0000313" key="7">
    <source>
        <dbReference type="EMBL" id="MBC5641308.1"/>
    </source>
</evidence>
<dbReference type="Pfam" id="PF07980">
    <property type="entry name" value="SusD_RagB"/>
    <property type="match status" value="1"/>
</dbReference>